<gene>
    <name evidence="1" type="ORF">EYF80_031134</name>
</gene>
<accession>A0A4Z2GZ96</accession>
<evidence type="ECO:0000313" key="1">
    <source>
        <dbReference type="EMBL" id="TNN58631.1"/>
    </source>
</evidence>
<name>A0A4Z2GZ96_9TELE</name>
<dbReference type="Proteomes" id="UP000314294">
    <property type="component" value="Unassembled WGS sequence"/>
</dbReference>
<evidence type="ECO:0000313" key="2">
    <source>
        <dbReference type="Proteomes" id="UP000314294"/>
    </source>
</evidence>
<dbReference type="EMBL" id="SRLO01000374">
    <property type="protein sequence ID" value="TNN58631.1"/>
    <property type="molecule type" value="Genomic_DNA"/>
</dbReference>
<sequence length="116" mass="12721">MQESEIKEEDMRDEKGWTATSFSLVTVGEAQEFTSAVEVREGLQGETHLLGPRKTQTHSGKLPGLEVQAWSGEQPCPPSVVTEGLRMCLTASALENGRLQRVFDHPKALHLSLYGG</sequence>
<comment type="caution">
    <text evidence="1">The sequence shown here is derived from an EMBL/GenBank/DDBJ whole genome shotgun (WGS) entry which is preliminary data.</text>
</comment>
<proteinExistence type="predicted"/>
<reference evidence="1 2" key="1">
    <citation type="submission" date="2019-03" db="EMBL/GenBank/DDBJ databases">
        <title>First draft genome of Liparis tanakae, snailfish: a comprehensive survey of snailfish specific genes.</title>
        <authorList>
            <person name="Kim W."/>
            <person name="Song I."/>
            <person name="Jeong J.-H."/>
            <person name="Kim D."/>
            <person name="Kim S."/>
            <person name="Ryu S."/>
            <person name="Song J.Y."/>
            <person name="Lee S.K."/>
        </authorList>
    </citation>
    <scope>NUCLEOTIDE SEQUENCE [LARGE SCALE GENOMIC DNA]</scope>
    <source>
        <tissue evidence="1">Muscle</tissue>
    </source>
</reference>
<protein>
    <submittedName>
        <fullName evidence="1">Uncharacterized protein</fullName>
    </submittedName>
</protein>
<keyword evidence="2" id="KW-1185">Reference proteome</keyword>
<organism evidence="1 2">
    <name type="scientific">Liparis tanakae</name>
    <name type="common">Tanaka's snailfish</name>
    <dbReference type="NCBI Taxonomy" id="230148"/>
    <lineage>
        <taxon>Eukaryota</taxon>
        <taxon>Metazoa</taxon>
        <taxon>Chordata</taxon>
        <taxon>Craniata</taxon>
        <taxon>Vertebrata</taxon>
        <taxon>Euteleostomi</taxon>
        <taxon>Actinopterygii</taxon>
        <taxon>Neopterygii</taxon>
        <taxon>Teleostei</taxon>
        <taxon>Neoteleostei</taxon>
        <taxon>Acanthomorphata</taxon>
        <taxon>Eupercaria</taxon>
        <taxon>Perciformes</taxon>
        <taxon>Cottioidei</taxon>
        <taxon>Cottales</taxon>
        <taxon>Liparidae</taxon>
        <taxon>Liparis</taxon>
    </lineage>
</organism>
<dbReference type="AlphaFoldDB" id="A0A4Z2GZ96"/>